<dbReference type="EMBL" id="SMMG02000007">
    <property type="protein sequence ID" value="KAA3466739.1"/>
    <property type="molecule type" value="Genomic_DNA"/>
</dbReference>
<dbReference type="PANTHER" id="PTHR46148">
    <property type="entry name" value="CHROMO DOMAIN-CONTAINING PROTEIN"/>
    <property type="match status" value="1"/>
</dbReference>
<reference evidence="3" key="1">
    <citation type="journal article" date="2019" name="Plant Biotechnol. J.">
        <title>Genome sequencing of the Australian wild diploid species Gossypium australe highlights disease resistance and delayed gland morphogenesis.</title>
        <authorList>
            <person name="Cai Y."/>
            <person name="Cai X."/>
            <person name="Wang Q."/>
            <person name="Wang P."/>
            <person name="Zhang Y."/>
            <person name="Cai C."/>
            <person name="Xu Y."/>
            <person name="Wang K."/>
            <person name="Zhou Z."/>
            <person name="Wang C."/>
            <person name="Geng S."/>
            <person name="Li B."/>
            <person name="Dong Q."/>
            <person name="Hou Y."/>
            <person name="Wang H."/>
            <person name="Ai P."/>
            <person name="Liu Z."/>
            <person name="Yi F."/>
            <person name="Sun M."/>
            <person name="An G."/>
            <person name="Cheng J."/>
            <person name="Zhang Y."/>
            <person name="Shi Q."/>
            <person name="Xie Y."/>
            <person name="Shi X."/>
            <person name="Chang Y."/>
            <person name="Huang F."/>
            <person name="Chen Y."/>
            <person name="Hong S."/>
            <person name="Mi L."/>
            <person name="Sun Q."/>
            <person name="Zhang L."/>
            <person name="Zhou B."/>
            <person name="Peng R."/>
            <person name="Zhang X."/>
            <person name="Liu F."/>
        </authorList>
    </citation>
    <scope>NUCLEOTIDE SEQUENCE [LARGE SCALE GENOMIC DNA]</scope>
    <source>
        <strain evidence="3">cv. PA1801</strain>
    </source>
</reference>
<dbReference type="Proteomes" id="UP000325315">
    <property type="component" value="Unassembled WGS sequence"/>
</dbReference>
<evidence type="ECO:0000313" key="2">
    <source>
        <dbReference type="EMBL" id="KAA3466739.1"/>
    </source>
</evidence>
<sequence length="109" mass="12891">MAPYEALYDHKCHTPLYWTKLSKNNLHGVDLIKDVEQKEIEFEIGDKVFLKVSPWKKILRFGRKGKLSPRFIGPYEIIERVGPVAYRLLLPSELEKIHNVFHVSVLRRY</sequence>
<evidence type="ECO:0000313" key="3">
    <source>
        <dbReference type="Proteomes" id="UP000325315"/>
    </source>
</evidence>
<keyword evidence="3" id="KW-1185">Reference proteome</keyword>
<dbReference type="Pfam" id="PF24626">
    <property type="entry name" value="SH3_Tf2-1"/>
    <property type="match status" value="1"/>
</dbReference>
<comment type="caution">
    <text evidence="2">The sequence shown here is derived from an EMBL/GenBank/DDBJ whole genome shotgun (WGS) entry which is preliminary data.</text>
</comment>
<gene>
    <name evidence="2" type="ORF">EPI10_001810</name>
</gene>
<accession>A0A5B6VC66</accession>
<dbReference type="OrthoDB" id="997247at2759"/>
<evidence type="ECO:0000259" key="1">
    <source>
        <dbReference type="Pfam" id="PF24626"/>
    </source>
</evidence>
<dbReference type="AlphaFoldDB" id="A0A5B6VC66"/>
<dbReference type="InterPro" id="IPR056924">
    <property type="entry name" value="SH3_Tf2-1"/>
</dbReference>
<dbReference type="PANTHER" id="PTHR46148:SF44">
    <property type="entry name" value="GAG-POL POLYPROTEIN"/>
    <property type="match status" value="1"/>
</dbReference>
<proteinExistence type="predicted"/>
<feature type="domain" description="Tf2-1-like SH3-like" evidence="1">
    <location>
        <begin position="45"/>
        <end position="109"/>
    </location>
</feature>
<organism evidence="2 3">
    <name type="scientific">Gossypium australe</name>
    <dbReference type="NCBI Taxonomy" id="47621"/>
    <lineage>
        <taxon>Eukaryota</taxon>
        <taxon>Viridiplantae</taxon>
        <taxon>Streptophyta</taxon>
        <taxon>Embryophyta</taxon>
        <taxon>Tracheophyta</taxon>
        <taxon>Spermatophyta</taxon>
        <taxon>Magnoliopsida</taxon>
        <taxon>eudicotyledons</taxon>
        <taxon>Gunneridae</taxon>
        <taxon>Pentapetalae</taxon>
        <taxon>rosids</taxon>
        <taxon>malvids</taxon>
        <taxon>Malvales</taxon>
        <taxon>Malvaceae</taxon>
        <taxon>Malvoideae</taxon>
        <taxon>Gossypium</taxon>
    </lineage>
</organism>
<protein>
    <submittedName>
        <fullName evidence="2">Retrotransposon gag protein</fullName>
    </submittedName>
</protein>
<name>A0A5B6VC66_9ROSI</name>